<proteinExistence type="predicted"/>
<gene>
    <name evidence="1" type="ORF">HQ497_09335</name>
</gene>
<dbReference type="EMBL" id="JABMOJ010000347">
    <property type="protein sequence ID" value="NQV65555.1"/>
    <property type="molecule type" value="Genomic_DNA"/>
</dbReference>
<dbReference type="InterPro" id="IPR038590">
    <property type="entry name" value="YaeQ_sf"/>
</dbReference>
<dbReference type="Gene3D" id="3.10.640.10">
    <property type="entry name" value="Restriction endonuclease-like alpha-beta roll domain"/>
    <property type="match status" value="1"/>
</dbReference>
<sequence length="177" mass="20261">MATKPTIYKLGVTISDMNRNYYQTHQLTIALHPSETHARMMARIMAFCLNAEEHLIFSRGLSDNDEPDIWSHSLDGQTELWIDVGEPSVDRVKKSTRLAKSVQVYSFNSKSDVWWQKSANEFSQLKATYYRFSWPQIQALTTLIERTMTLSVTISEESAFIAGDAGEFELSWTTLNP</sequence>
<comment type="caution">
    <text evidence="1">The sequence shown here is derived from an EMBL/GenBank/DDBJ whole genome shotgun (WGS) entry which is preliminary data.</text>
</comment>
<protein>
    <submittedName>
        <fullName evidence="1">YaeQ family protein</fullName>
    </submittedName>
</protein>
<dbReference type="AlphaFoldDB" id="A0A972VWG9"/>
<dbReference type="PANTHER" id="PTHR38784">
    <property type="entry name" value="SUCROSE PHOSPHORYLASE"/>
    <property type="match status" value="1"/>
</dbReference>
<dbReference type="PIRSF" id="PIRSF011484">
    <property type="entry name" value="YaeQ"/>
    <property type="match status" value="1"/>
</dbReference>
<reference evidence="1" key="1">
    <citation type="submission" date="2020-05" db="EMBL/GenBank/DDBJ databases">
        <title>Sulfur intermediates as new biogeochemical hubs in an aquatic model microbial ecosystem.</title>
        <authorList>
            <person name="Vigneron A."/>
        </authorList>
    </citation>
    <scope>NUCLEOTIDE SEQUENCE</scope>
    <source>
        <strain evidence="1">Bin.250</strain>
    </source>
</reference>
<accession>A0A972VWG9</accession>
<dbReference type="SMART" id="SM01322">
    <property type="entry name" value="YaeQ"/>
    <property type="match status" value="1"/>
</dbReference>
<organism evidence="1 2">
    <name type="scientific">SAR86 cluster bacterium</name>
    <dbReference type="NCBI Taxonomy" id="2030880"/>
    <lineage>
        <taxon>Bacteria</taxon>
        <taxon>Pseudomonadati</taxon>
        <taxon>Pseudomonadota</taxon>
        <taxon>Gammaproteobacteria</taxon>
        <taxon>SAR86 cluster</taxon>
    </lineage>
</organism>
<dbReference type="InterPro" id="IPR009822">
    <property type="entry name" value="YaeQ"/>
</dbReference>
<name>A0A972VWG9_9GAMM</name>
<dbReference type="Pfam" id="PF07152">
    <property type="entry name" value="YaeQ"/>
    <property type="match status" value="1"/>
</dbReference>
<evidence type="ECO:0000313" key="1">
    <source>
        <dbReference type="EMBL" id="NQV65555.1"/>
    </source>
</evidence>
<dbReference type="PANTHER" id="PTHR38784:SF1">
    <property type="entry name" value="SUCROSE PHOSPHORYLASE"/>
    <property type="match status" value="1"/>
</dbReference>
<dbReference type="Proteomes" id="UP000754644">
    <property type="component" value="Unassembled WGS sequence"/>
</dbReference>
<evidence type="ECO:0000313" key="2">
    <source>
        <dbReference type="Proteomes" id="UP000754644"/>
    </source>
</evidence>
<dbReference type="InterPro" id="IPR011335">
    <property type="entry name" value="Restrct_endonuc-II-like"/>
</dbReference>
<dbReference type="SUPFAM" id="SSF52980">
    <property type="entry name" value="Restriction endonuclease-like"/>
    <property type="match status" value="1"/>
</dbReference>